<dbReference type="InterPro" id="IPR052457">
    <property type="entry name" value="Ankyrin-DD_containing_protein"/>
</dbReference>
<dbReference type="SMART" id="SM00248">
    <property type="entry name" value="ANK"/>
    <property type="match status" value="5"/>
</dbReference>
<dbReference type="Pfam" id="PF12796">
    <property type="entry name" value="Ank_2"/>
    <property type="match status" value="2"/>
</dbReference>
<dbReference type="SUPFAM" id="SSF48403">
    <property type="entry name" value="Ankyrin repeat"/>
    <property type="match status" value="1"/>
</dbReference>
<dbReference type="PROSITE" id="PS50088">
    <property type="entry name" value="ANK_REPEAT"/>
    <property type="match status" value="3"/>
</dbReference>
<dbReference type="Gene3D" id="1.25.40.20">
    <property type="entry name" value="Ankyrin repeat-containing domain"/>
    <property type="match status" value="1"/>
</dbReference>
<proteinExistence type="predicted"/>
<protein>
    <submittedName>
        <fullName evidence="1">Uncharacterized protein</fullName>
    </submittedName>
</protein>
<name>A0A6C0HZN6_9ZZZZ</name>
<dbReference type="PANTHER" id="PTHR24125">
    <property type="entry name" value="ANKYRIN REPEAT AND DEATH DOMAIN-CONTAINING PROTEIN"/>
    <property type="match status" value="1"/>
</dbReference>
<dbReference type="EMBL" id="MN740065">
    <property type="protein sequence ID" value="QHT86218.1"/>
    <property type="molecule type" value="Genomic_DNA"/>
</dbReference>
<accession>A0A6C0HZN6</accession>
<dbReference type="InterPro" id="IPR002110">
    <property type="entry name" value="Ankyrin_rpt"/>
</dbReference>
<dbReference type="AlphaFoldDB" id="A0A6C0HZN6"/>
<organism evidence="1">
    <name type="scientific">viral metagenome</name>
    <dbReference type="NCBI Taxonomy" id="1070528"/>
    <lineage>
        <taxon>unclassified sequences</taxon>
        <taxon>metagenomes</taxon>
        <taxon>organismal metagenomes</taxon>
    </lineage>
</organism>
<reference evidence="1" key="1">
    <citation type="journal article" date="2020" name="Nature">
        <title>Giant virus diversity and host interactions through global metagenomics.</title>
        <authorList>
            <person name="Schulz F."/>
            <person name="Roux S."/>
            <person name="Paez-Espino D."/>
            <person name="Jungbluth S."/>
            <person name="Walsh D.A."/>
            <person name="Denef V.J."/>
            <person name="McMahon K.D."/>
            <person name="Konstantinidis K.T."/>
            <person name="Eloe-Fadrosh E.A."/>
            <person name="Kyrpides N.C."/>
            <person name="Woyke T."/>
        </authorList>
    </citation>
    <scope>NUCLEOTIDE SEQUENCE</scope>
    <source>
        <strain evidence="1">GVMAG-M-3300023184-186</strain>
    </source>
</reference>
<dbReference type="InterPro" id="IPR036770">
    <property type="entry name" value="Ankyrin_rpt-contain_sf"/>
</dbReference>
<dbReference type="PROSITE" id="PS50297">
    <property type="entry name" value="ANK_REP_REGION"/>
    <property type="match status" value="2"/>
</dbReference>
<dbReference type="PANTHER" id="PTHR24125:SF5">
    <property type="entry name" value="ANKYRIN REPEAT PROTEIN"/>
    <property type="match status" value="1"/>
</dbReference>
<sequence>MDEDNMLFYIDIDIASNSDISSIFYAIIYGKSIEYIKTLLINGDISLNITNLVQMTPLLYAITQNNIPLLKLLVEYGADPNFVSNGLITHPLILAAQHGHSNITELLIKYGADINICDHSGKTALIYANITEKCNIRMITFLLEKGADIYISDNTGKTALMYAYAYANRSNISIFQPFVNKSNRKHILIYTTAAKMCQPTSKIGKFAKISVNARRDWLMQVSSCLSEVVTATKL</sequence>
<evidence type="ECO:0000313" key="1">
    <source>
        <dbReference type="EMBL" id="QHT86218.1"/>
    </source>
</evidence>